<dbReference type="InterPro" id="IPR023214">
    <property type="entry name" value="HAD_sf"/>
</dbReference>
<dbReference type="InterPro" id="IPR036412">
    <property type="entry name" value="HAD-like_sf"/>
</dbReference>
<keyword evidence="4" id="KW-0460">Magnesium</keyword>
<evidence type="ECO:0000313" key="5">
    <source>
        <dbReference type="EMBL" id="GHB06736.1"/>
    </source>
</evidence>
<reference evidence="5" key="1">
    <citation type="journal article" date="2014" name="Int. J. Syst. Evol. Microbiol.">
        <title>Complete genome sequence of Corynebacterium casei LMG S-19264T (=DSM 44701T), isolated from a smear-ripened cheese.</title>
        <authorList>
            <consortium name="US DOE Joint Genome Institute (JGI-PGF)"/>
            <person name="Walter F."/>
            <person name="Albersmeier A."/>
            <person name="Kalinowski J."/>
            <person name="Ruckert C."/>
        </authorList>
    </citation>
    <scope>NUCLEOTIDE SEQUENCE</scope>
    <source>
        <strain evidence="5">JCM 4518</strain>
    </source>
</reference>
<dbReference type="EMBL" id="BMUL01000021">
    <property type="protein sequence ID" value="GHB06736.1"/>
    <property type="molecule type" value="Genomic_DNA"/>
</dbReference>
<accession>A0A918T7W9</accession>
<dbReference type="Gene3D" id="3.40.50.1000">
    <property type="entry name" value="HAD superfamily/HAD-like"/>
    <property type="match status" value="1"/>
</dbReference>
<keyword evidence="6" id="KW-1185">Reference proteome</keyword>
<evidence type="ECO:0000256" key="3">
    <source>
        <dbReference type="ARBA" id="ARBA00022801"/>
    </source>
</evidence>
<evidence type="ECO:0000256" key="1">
    <source>
        <dbReference type="ARBA" id="ARBA00009184"/>
    </source>
</evidence>
<keyword evidence="2" id="KW-0479">Metal-binding</keyword>
<reference evidence="5" key="2">
    <citation type="submission" date="2020-09" db="EMBL/GenBank/DDBJ databases">
        <authorList>
            <person name="Sun Q."/>
            <person name="Ohkuma M."/>
        </authorList>
    </citation>
    <scope>NUCLEOTIDE SEQUENCE</scope>
    <source>
        <strain evidence="5">JCM 4518</strain>
    </source>
</reference>
<evidence type="ECO:0000313" key="6">
    <source>
        <dbReference type="Proteomes" id="UP000644020"/>
    </source>
</evidence>
<dbReference type="Proteomes" id="UP000644020">
    <property type="component" value="Unassembled WGS sequence"/>
</dbReference>
<comment type="caution">
    <text evidence="5">The sequence shown here is derived from an EMBL/GenBank/DDBJ whole genome shotgun (WGS) entry which is preliminary data.</text>
</comment>
<dbReference type="AlphaFoldDB" id="A0A918T7W9"/>
<dbReference type="InterPro" id="IPR006385">
    <property type="entry name" value="HAD_hydro_SerB1"/>
</dbReference>
<dbReference type="NCBIfam" id="TIGR01488">
    <property type="entry name" value="HAD-SF-IB"/>
    <property type="match status" value="1"/>
</dbReference>
<proteinExistence type="inferred from homology"/>
<keyword evidence="3" id="KW-0378">Hydrolase</keyword>
<sequence>MSDHDATPDSAPATTSDAAPAVAFFDVDETLISVKSMFRFLDFYLAAKGEGPATYRRLAGELSHMAAMGVAREDVNRAYYRFYAGESERDLTRWGARWFAQESRREDFWLPESVAEHARLRERGTPTVLVSGSFFACLDPIAEELGATDALGAPVLVHDGRLTGEIAEPVIGEGKVRAARAWLAGRGVPAERCAAYGDHTSDLPLLRAMGEPVVVGDEPRMARLAEERGWRRLPGPARTPAAV</sequence>
<name>A0A918T7W9_9ACTN</name>
<dbReference type="InterPro" id="IPR050582">
    <property type="entry name" value="HAD-like_SerB"/>
</dbReference>
<dbReference type="GO" id="GO:0016787">
    <property type="term" value="F:hydrolase activity"/>
    <property type="evidence" value="ECO:0007669"/>
    <property type="project" value="UniProtKB-KW"/>
</dbReference>
<evidence type="ECO:0008006" key="7">
    <source>
        <dbReference type="Google" id="ProtNLM"/>
    </source>
</evidence>
<comment type="similarity">
    <text evidence="1">Belongs to the HAD-like hydrolase superfamily. SerB family.</text>
</comment>
<dbReference type="Pfam" id="PF12710">
    <property type="entry name" value="HAD"/>
    <property type="match status" value="1"/>
</dbReference>
<dbReference type="NCBIfam" id="TIGR01490">
    <property type="entry name" value="HAD-SF-IB-hyp1"/>
    <property type="match status" value="1"/>
</dbReference>
<gene>
    <name evidence="5" type="primary">mmyP</name>
    <name evidence="5" type="ORF">GCM10010305_57430</name>
</gene>
<dbReference type="GO" id="GO:0046872">
    <property type="term" value="F:metal ion binding"/>
    <property type="evidence" value="ECO:0007669"/>
    <property type="project" value="UniProtKB-KW"/>
</dbReference>
<dbReference type="RefSeq" id="WP_189982696.1">
    <property type="nucleotide sequence ID" value="NZ_BMUL01000021.1"/>
</dbReference>
<dbReference type="Gene3D" id="1.20.1440.100">
    <property type="entry name" value="SG protein - dephosphorylation function"/>
    <property type="match status" value="1"/>
</dbReference>
<dbReference type="PANTHER" id="PTHR43344">
    <property type="entry name" value="PHOSPHOSERINE PHOSPHATASE"/>
    <property type="match status" value="1"/>
</dbReference>
<organism evidence="5 6">
    <name type="scientific">Streptomyces termitum</name>
    <dbReference type="NCBI Taxonomy" id="67368"/>
    <lineage>
        <taxon>Bacteria</taxon>
        <taxon>Bacillati</taxon>
        <taxon>Actinomycetota</taxon>
        <taxon>Actinomycetes</taxon>
        <taxon>Kitasatosporales</taxon>
        <taxon>Streptomycetaceae</taxon>
        <taxon>Streptomyces</taxon>
    </lineage>
</organism>
<dbReference type="PANTHER" id="PTHR43344:SF13">
    <property type="entry name" value="PHOSPHATASE RV3661-RELATED"/>
    <property type="match status" value="1"/>
</dbReference>
<dbReference type="SUPFAM" id="SSF56784">
    <property type="entry name" value="HAD-like"/>
    <property type="match status" value="1"/>
</dbReference>
<protein>
    <recommendedName>
        <fullName evidence="7">HAD-IB family hydrolase</fullName>
    </recommendedName>
</protein>
<evidence type="ECO:0000256" key="4">
    <source>
        <dbReference type="ARBA" id="ARBA00022842"/>
    </source>
</evidence>
<evidence type="ECO:0000256" key="2">
    <source>
        <dbReference type="ARBA" id="ARBA00022723"/>
    </source>
</evidence>